<name>A0A6J7WQS0_9CAUD</name>
<evidence type="ECO:0000313" key="1">
    <source>
        <dbReference type="EMBL" id="CAB5220391.1"/>
    </source>
</evidence>
<proteinExistence type="predicted"/>
<protein>
    <recommendedName>
        <fullName evidence="2">Tail fiber protein</fullName>
    </recommendedName>
</protein>
<evidence type="ECO:0008006" key="2">
    <source>
        <dbReference type="Google" id="ProtNLM"/>
    </source>
</evidence>
<sequence>MPTNYNITTNNAGYGPMFTRQDVTNQSPKEMRTQLHSMIRARGGVCGGKDFEVAYSGSGMTFNVRAGSAYVPSNTSGNGSYYQCMPAQNNVILDTNSTGYSRIDKIYLVISDRDYGTGATDESATLYVQTGTASASPTAPPASALPANYSGYLELAQITVPTGSNPNLVTTGAYSLTSLRAYTTSGTILAVTSGTRPSATSVWPASAAFTGMGIYETDTKSLRFYDGSNWVPSGVRLGNVGTAIVGTPSASTTQFFMQAGTYSGTTNTSGTLATAISFPTAFTGLLTLQVTPVQATSPYNLLLNISSQTATQFNVNVVLAANLTYGTFVNITSATAVKFNWLAIGW</sequence>
<dbReference type="Gene3D" id="2.60.40.3940">
    <property type="match status" value="1"/>
</dbReference>
<accession>A0A6J7WQS0</accession>
<gene>
    <name evidence="1" type="ORF">UFOVP238_42</name>
</gene>
<dbReference type="EMBL" id="LR798283">
    <property type="protein sequence ID" value="CAB5220391.1"/>
    <property type="molecule type" value="Genomic_DNA"/>
</dbReference>
<organism evidence="1">
    <name type="scientific">uncultured Caudovirales phage</name>
    <dbReference type="NCBI Taxonomy" id="2100421"/>
    <lineage>
        <taxon>Viruses</taxon>
        <taxon>Duplodnaviria</taxon>
        <taxon>Heunggongvirae</taxon>
        <taxon>Uroviricota</taxon>
        <taxon>Caudoviricetes</taxon>
        <taxon>Peduoviridae</taxon>
        <taxon>Maltschvirus</taxon>
        <taxon>Maltschvirus maltsch</taxon>
    </lineage>
</organism>
<reference evidence="1" key="1">
    <citation type="submission" date="2020-05" db="EMBL/GenBank/DDBJ databases">
        <authorList>
            <person name="Chiriac C."/>
            <person name="Salcher M."/>
            <person name="Ghai R."/>
            <person name="Kavagutti S V."/>
        </authorList>
    </citation>
    <scope>NUCLEOTIDE SEQUENCE</scope>
</reference>